<dbReference type="Pfam" id="PF13417">
    <property type="entry name" value="GST_N_3"/>
    <property type="match status" value="1"/>
</dbReference>
<feature type="domain" description="GST N-terminal" evidence="1">
    <location>
        <begin position="1"/>
        <end position="78"/>
    </location>
</feature>
<dbReference type="EMBL" id="JAAONZ010000015">
    <property type="protein sequence ID" value="NHO67292.1"/>
    <property type="molecule type" value="Genomic_DNA"/>
</dbReference>
<dbReference type="InterPro" id="IPR036282">
    <property type="entry name" value="Glutathione-S-Trfase_C_sf"/>
</dbReference>
<dbReference type="Gene3D" id="3.40.30.10">
    <property type="entry name" value="Glutaredoxin"/>
    <property type="match status" value="1"/>
</dbReference>
<dbReference type="PANTHER" id="PTHR43968">
    <property type="match status" value="1"/>
</dbReference>
<dbReference type="GO" id="GO:0005737">
    <property type="term" value="C:cytoplasm"/>
    <property type="evidence" value="ECO:0007669"/>
    <property type="project" value="TreeGrafter"/>
</dbReference>
<gene>
    <name evidence="3" type="ORF">G8770_17220</name>
</gene>
<dbReference type="CDD" id="cd00299">
    <property type="entry name" value="GST_C_family"/>
    <property type="match status" value="1"/>
</dbReference>
<dbReference type="PROSITE" id="PS50405">
    <property type="entry name" value="GST_CTER"/>
    <property type="match status" value="1"/>
</dbReference>
<keyword evidence="4" id="KW-1185">Reference proteome</keyword>
<dbReference type="PANTHER" id="PTHR43968:SF6">
    <property type="entry name" value="GLUTATHIONE S-TRANSFERASE OMEGA"/>
    <property type="match status" value="1"/>
</dbReference>
<sequence length="216" mass="23656">MKLLNLDHSPYATRVRIQLRKKNLPIAIGAPDVALRTPEFSARYPLGKVPVLILDNGDSLGESTVIMDYLEDTQPGDTSLRPDSAWARAQMQLLTRYADTHLGPGALFPVFKQLMSPGEKDMASLLPLLHAELAKGDRLLATQPSLDQRGLHLGDIALVTTLAYVVLLAPVLGEADILGGYPHLQAWWQWVMSDSAVSQSIDELSEAFKAFSSRGK</sequence>
<dbReference type="InterPro" id="IPR010987">
    <property type="entry name" value="Glutathione-S-Trfase_C-like"/>
</dbReference>
<dbReference type="Proteomes" id="UP000787472">
    <property type="component" value="Unassembled WGS sequence"/>
</dbReference>
<dbReference type="AlphaFoldDB" id="A0A9E5T3N5"/>
<organism evidence="3 4">
    <name type="scientific">Pseudomaricurvus hydrocarbonicus</name>
    <dbReference type="NCBI Taxonomy" id="1470433"/>
    <lineage>
        <taxon>Bacteria</taxon>
        <taxon>Pseudomonadati</taxon>
        <taxon>Pseudomonadota</taxon>
        <taxon>Gammaproteobacteria</taxon>
        <taxon>Cellvibrionales</taxon>
        <taxon>Cellvibrionaceae</taxon>
        <taxon>Pseudomaricurvus</taxon>
    </lineage>
</organism>
<evidence type="ECO:0000259" key="2">
    <source>
        <dbReference type="PROSITE" id="PS50405"/>
    </source>
</evidence>
<comment type="caution">
    <text evidence="3">The sequence shown here is derived from an EMBL/GenBank/DDBJ whole genome shotgun (WGS) entry which is preliminary data.</text>
</comment>
<reference evidence="3" key="1">
    <citation type="submission" date="2020-03" db="EMBL/GenBank/DDBJ databases">
        <authorList>
            <person name="Guo F."/>
        </authorList>
    </citation>
    <scope>NUCLEOTIDE SEQUENCE</scope>
    <source>
        <strain evidence="3">JCM 30134</strain>
    </source>
</reference>
<dbReference type="InterPro" id="IPR004045">
    <property type="entry name" value="Glutathione_S-Trfase_N"/>
</dbReference>
<feature type="domain" description="GST C-terminal" evidence="2">
    <location>
        <begin position="84"/>
        <end position="211"/>
    </location>
</feature>
<evidence type="ECO:0000313" key="3">
    <source>
        <dbReference type="EMBL" id="NHO67292.1"/>
    </source>
</evidence>
<dbReference type="RefSeq" id="WP_167189723.1">
    <property type="nucleotide sequence ID" value="NZ_JAAONZ010000015.1"/>
</dbReference>
<dbReference type="SFLD" id="SFLDS00019">
    <property type="entry name" value="Glutathione_Transferase_(cytos"/>
    <property type="match status" value="1"/>
</dbReference>
<proteinExistence type="predicted"/>
<name>A0A9E5T3N5_9GAMM</name>
<dbReference type="SUPFAM" id="SSF52833">
    <property type="entry name" value="Thioredoxin-like"/>
    <property type="match status" value="1"/>
</dbReference>
<dbReference type="InterPro" id="IPR036249">
    <property type="entry name" value="Thioredoxin-like_sf"/>
</dbReference>
<dbReference type="InterPro" id="IPR050983">
    <property type="entry name" value="GST_Omega/HSP26"/>
</dbReference>
<evidence type="ECO:0000313" key="4">
    <source>
        <dbReference type="Proteomes" id="UP000787472"/>
    </source>
</evidence>
<dbReference type="PROSITE" id="PS50404">
    <property type="entry name" value="GST_NTER"/>
    <property type="match status" value="1"/>
</dbReference>
<dbReference type="InterPro" id="IPR040079">
    <property type="entry name" value="Glutathione_S-Trfase"/>
</dbReference>
<dbReference type="Gene3D" id="1.20.1050.10">
    <property type="match status" value="1"/>
</dbReference>
<accession>A0A9E5T3N5</accession>
<dbReference type="SUPFAM" id="SSF47616">
    <property type="entry name" value="GST C-terminal domain-like"/>
    <property type="match status" value="1"/>
</dbReference>
<protein>
    <submittedName>
        <fullName evidence="3">Glutathione S-transferase family protein</fullName>
    </submittedName>
</protein>
<evidence type="ECO:0000259" key="1">
    <source>
        <dbReference type="PROSITE" id="PS50404"/>
    </source>
</evidence>